<dbReference type="AlphaFoldDB" id="A0A4Z2IYA4"/>
<feature type="chain" id="PRO_5021255242" description="Secreted protein" evidence="1">
    <location>
        <begin position="23"/>
        <end position="79"/>
    </location>
</feature>
<protein>
    <recommendedName>
        <fullName evidence="4">Secreted protein</fullName>
    </recommendedName>
</protein>
<gene>
    <name evidence="2" type="ORF">EYF80_007402</name>
</gene>
<evidence type="ECO:0000313" key="2">
    <source>
        <dbReference type="EMBL" id="TNN82282.1"/>
    </source>
</evidence>
<organism evidence="2 3">
    <name type="scientific">Liparis tanakae</name>
    <name type="common">Tanaka's snailfish</name>
    <dbReference type="NCBI Taxonomy" id="230148"/>
    <lineage>
        <taxon>Eukaryota</taxon>
        <taxon>Metazoa</taxon>
        <taxon>Chordata</taxon>
        <taxon>Craniata</taxon>
        <taxon>Vertebrata</taxon>
        <taxon>Euteleostomi</taxon>
        <taxon>Actinopterygii</taxon>
        <taxon>Neopterygii</taxon>
        <taxon>Teleostei</taxon>
        <taxon>Neoteleostei</taxon>
        <taxon>Acanthomorphata</taxon>
        <taxon>Eupercaria</taxon>
        <taxon>Perciformes</taxon>
        <taxon>Cottioidei</taxon>
        <taxon>Cottales</taxon>
        <taxon>Liparidae</taxon>
        <taxon>Liparis</taxon>
    </lineage>
</organism>
<keyword evidence="1" id="KW-0732">Signal</keyword>
<dbReference type="Proteomes" id="UP000314294">
    <property type="component" value="Unassembled WGS sequence"/>
</dbReference>
<keyword evidence="3" id="KW-1185">Reference proteome</keyword>
<dbReference type="EMBL" id="SRLO01000040">
    <property type="protein sequence ID" value="TNN82282.1"/>
    <property type="molecule type" value="Genomic_DNA"/>
</dbReference>
<sequence length="79" mass="8533">MKLSINNLIAAWSAVVCCGSRALLTPKVGWRSQGQEKLQGSADGCRKPINLVTILAIFELTVWIHEYSGETSNGKSVEG</sequence>
<comment type="caution">
    <text evidence="2">The sequence shown here is derived from an EMBL/GenBank/DDBJ whole genome shotgun (WGS) entry which is preliminary data.</text>
</comment>
<name>A0A4Z2IYA4_9TELE</name>
<accession>A0A4Z2IYA4</accession>
<evidence type="ECO:0008006" key="4">
    <source>
        <dbReference type="Google" id="ProtNLM"/>
    </source>
</evidence>
<reference evidence="2 3" key="1">
    <citation type="submission" date="2019-03" db="EMBL/GenBank/DDBJ databases">
        <title>First draft genome of Liparis tanakae, snailfish: a comprehensive survey of snailfish specific genes.</title>
        <authorList>
            <person name="Kim W."/>
            <person name="Song I."/>
            <person name="Jeong J.-H."/>
            <person name="Kim D."/>
            <person name="Kim S."/>
            <person name="Ryu S."/>
            <person name="Song J.Y."/>
            <person name="Lee S.K."/>
        </authorList>
    </citation>
    <scope>NUCLEOTIDE SEQUENCE [LARGE SCALE GENOMIC DNA]</scope>
    <source>
        <tissue evidence="2">Muscle</tissue>
    </source>
</reference>
<evidence type="ECO:0000313" key="3">
    <source>
        <dbReference type="Proteomes" id="UP000314294"/>
    </source>
</evidence>
<feature type="signal peptide" evidence="1">
    <location>
        <begin position="1"/>
        <end position="22"/>
    </location>
</feature>
<proteinExistence type="predicted"/>
<evidence type="ECO:0000256" key="1">
    <source>
        <dbReference type="SAM" id="SignalP"/>
    </source>
</evidence>